<dbReference type="Proteomes" id="UP000770015">
    <property type="component" value="Unassembled WGS sequence"/>
</dbReference>
<evidence type="ECO:0000256" key="3">
    <source>
        <dbReference type="ARBA" id="ARBA00022989"/>
    </source>
</evidence>
<gene>
    <name evidence="7" type="ORF">F5X68DRAFT_212900</name>
</gene>
<dbReference type="GO" id="GO:0016020">
    <property type="term" value="C:membrane"/>
    <property type="evidence" value="ECO:0007669"/>
    <property type="project" value="UniProtKB-SubCell"/>
</dbReference>
<evidence type="ECO:0000259" key="6">
    <source>
        <dbReference type="Pfam" id="PF01284"/>
    </source>
</evidence>
<protein>
    <submittedName>
        <fullName evidence="7">Marvel domain-containing protein</fullName>
    </submittedName>
</protein>
<organism evidence="7 8">
    <name type="scientific">Plectosphaerella plurivora</name>
    <dbReference type="NCBI Taxonomy" id="936078"/>
    <lineage>
        <taxon>Eukaryota</taxon>
        <taxon>Fungi</taxon>
        <taxon>Dikarya</taxon>
        <taxon>Ascomycota</taxon>
        <taxon>Pezizomycotina</taxon>
        <taxon>Sordariomycetes</taxon>
        <taxon>Hypocreomycetidae</taxon>
        <taxon>Glomerellales</taxon>
        <taxon>Plectosphaerellaceae</taxon>
        <taxon>Plectosphaerella</taxon>
    </lineage>
</organism>
<proteinExistence type="predicted"/>
<feature type="transmembrane region" description="Helical" evidence="5">
    <location>
        <begin position="118"/>
        <end position="138"/>
    </location>
</feature>
<dbReference type="Pfam" id="PF01284">
    <property type="entry name" value="MARVEL"/>
    <property type="match status" value="1"/>
</dbReference>
<comment type="subcellular location">
    <subcellularLocation>
        <location evidence="1">Membrane</location>
        <topology evidence="1">Multi-pass membrane protein</topology>
    </subcellularLocation>
</comment>
<evidence type="ECO:0000313" key="7">
    <source>
        <dbReference type="EMBL" id="KAH6678892.1"/>
    </source>
</evidence>
<keyword evidence="2 5" id="KW-0812">Transmembrane</keyword>
<evidence type="ECO:0000313" key="8">
    <source>
        <dbReference type="Proteomes" id="UP000770015"/>
    </source>
</evidence>
<reference evidence="7" key="1">
    <citation type="journal article" date="2021" name="Nat. Commun.">
        <title>Genetic determinants of endophytism in the Arabidopsis root mycobiome.</title>
        <authorList>
            <person name="Mesny F."/>
            <person name="Miyauchi S."/>
            <person name="Thiergart T."/>
            <person name="Pickel B."/>
            <person name="Atanasova L."/>
            <person name="Karlsson M."/>
            <person name="Huettel B."/>
            <person name="Barry K.W."/>
            <person name="Haridas S."/>
            <person name="Chen C."/>
            <person name="Bauer D."/>
            <person name="Andreopoulos W."/>
            <person name="Pangilinan J."/>
            <person name="LaButti K."/>
            <person name="Riley R."/>
            <person name="Lipzen A."/>
            <person name="Clum A."/>
            <person name="Drula E."/>
            <person name="Henrissat B."/>
            <person name="Kohler A."/>
            <person name="Grigoriev I.V."/>
            <person name="Martin F.M."/>
            <person name="Hacquard S."/>
        </authorList>
    </citation>
    <scope>NUCLEOTIDE SEQUENCE</scope>
    <source>
        <strain evidence="7">MPI-SDFR-AT-0117</strain>
    </source>
</reference>
<keyword evidence="8" id="KW-1185">Reference proteome</keyword>
<dbReference type="AlphaFoldDB" id="A0A9P8V6Z8"/>
<dbReference type="OrthoDB" id="2117453at2759"/>
<feature type="transmembrane region" description="Helical" evidence="5">
    <location>
        <begin position="7"/>
        <end position="31"/>
    </location>
</feature>
<evidence type="ECO:0000256" key="2">
    <source>
        <dbReference type="ARBA" id="ARBA00022692"/>
    </source>
</evidence>
<dbReference type="PANTHER" id="PTHR37451:SF5">
    <property type="entry name" value="MARVEL DOMAIN-CONTAINING PROTEIN"/>
    <property type="match status" value="1"/>
</dbReference>
<evidence type="ECO:0000256" key="4">
    <source>
        <dbReference type="ARBA" id="ARBA00023136"/>
    </source>
</evidence>
<feature type="domain" description="MARVEL" evidence="6">
    <location>
        <begin position="6"/>
        <end position="131"/>
    </location>
</feature>
<dbReference type="PANTHER" id="PTHR37451">
    <property type="entry name" value="MARVEL DOMAIN"/>
    <property type="match status" value="1"/>
</dbReference>
<feature type="non-terminal residue" evidence="7">
    <location>
        <position position="1"/>
    </location>
</feature>
<sequence>MAVNIKLALRAVQGVLTLTILILSSYVANWYYSATITIPPPPVGFMVAVPVLSILSLAYLEAAPRFAPKAAHPHAMFIVEALNALFYFAGFIALAVFLGKLRFCRGSVCEAAKANAGLSAVQFLVWGATAGLCGMGLFKGASFKKDAVK</sequence>
<feature type="transmembrane region" description="Helical" evidence="5">
    <location>
        <begin position="75"/>
        <end position="98"/>
    </location>
</feature>
<keyword evidence="3 5" id="KW-1133">Transmembrane helix</keyword>
<keyword evidence="4 5" id="KW-0472">Membrane</keyword>
<evidence type="ECO:0000256" key="1">
    <source>
        <dbReference type="ARBA" id="ARBA00004141"/>
    </source>
</evidence>
<evidence type="ECO:0000256" key="5">
    <source>
        <dbReference type="SAM" id="Phobius"/>
    </source>
</evidence>
<comment type="caution">
    <text evidence="7">The sequence shown here is derived from an EMBL/GenBank/DDBJ whole genome shotgun (WGS) entry which is preliminary data.</text>
</comment>
<accession>A0A9P8V6Z8</accession>
<dbReference type="InterPro" id="IPR008253">
    <property type="entry name" value="Marvel"/>
</dbReference>
<dbReference type="EMBL" id="JAGSXJ010000021">
    <property type="protein sequence ID" value="KAH6678892.1"/>
    <property type="molecule type" value="Genomic_DNA"/>
</dbReference>
<name>A0A9P8V6Z8_9PEZI</name>
<feature type="transmembrane region" description="Helical" evidence="5">
    <location>
        <begin position="43"/>
        <end position="63"/>
    </location>
</feature>